<comment type="similarity">
    <text evidence="2 5">Belongs to the acyl-CoA dehydrogenase family.</text>
</comment>
<keyword evidence="5 9" id="KW-0560">Oxidoreductase</keyword>
<reference evidence="9 10" key="1">
    <citation type="submission" date="2023-11" db="EMBL/GenBank/DDBJ databases">
        <title>Actinomadura monticuli sp. nov., isolated from volcanic ash.</title>
        <authorList>
            <person name="Lee S.D."/>
            <person name="Yang H."/>
            <person name="Kim I.S."/>
        </authorList>
    </citation>
    <scope>NUCLEOTIDE SEQUENCE [LARGE SCALE GENOMIC DNA]</scope>
    <source>
        <strain evidence="9 10">DSM 45346</strain>
    </source>
</reference>
<evidence type="ECO:0000256" key="2">
    <source>
        <dbReference type="ARBA" id="ARBA00009347"/>
    </source>
</evidence>
<keyword evidence="10" id="KW-1185">Reference proteome</keyword>
<protein>
    <submittedName>
        <fullName evidence="9">Acyl-CoA dehydrogenase family protein</fullName>
        <ecNumber evidence="9">1.-.-.-</ecNumber>
    </submittedName>
</protein>
<dbReference type="PIRSF" id="PIRSF016578">
    <property type="entry name" value="HsaA"/>
    <property type="match status" value="1"/>
</dbReference>
<dbReference type="EC" id="1.-.-.-" evidence="9"/>
<dbReference type="PANTHER" id="PTHR43884">
    <property type="entry name" value="ACYL-COA DEHYDROGENASE"/>
    <property type="match status" value="1"/>
</dbReference>
<keyword evidence="4 5" id="KW-0274">FAD</keyword>
<dbReference type="InterPro" id="IPR046373">
    <property type="entry name" value="Acyl-CoA_Oxase/DH_mid-dom_sf"/>
</dbReference>
<accession>A0ABV4RBQ2</accession>
<dbReference type="InterPro" id="IPR006089">
    <property type="entry name" value="Acyl-CoA_DH_CS"/>
</dbReference>
<dbReference type="Gene3D" id="1.10.540.10">
    <property type="entry name" value="Acyl-CoA dehydrogenase/oxidase, N-terminal domain"/>
    <property type="match status" value="1"/>
</dbReference>
<organism evidence="9 10">
    <name type="scientific">Actinomadura chokoriensis</name>
    <dbReference type="NCBI Taxonomy" id="454156"/>
    <lineage>
        <taxon>Bacteria</taxon>
        <taxon>Bacillati</taxon>
        <taxon>Actinomycetota</taxon>
        <taxon>Actinomycetes</taxon>
        <taxon>Streptosporangiales</taxon>
        <taxon>Thermomonosporaceae</taxon>
        <taxon>Actinomadura</taxon>
    </lineage>
</organism>
<dbReference type="PROSITE" id="PS00073">
    <property type="entry name" value="ACYL_COA_DH_2"/>
    <property type="match status" value="1"/>
</dbReference>
<evidence type="ECO:0000256" key="5">
    <source>
        <dbReference type="RuleBase" id="RU362125"/>
    </source>
</evidence>
<evidence type="ECO:0000256" key="1">
    <source>
        <dbReference type="ARBA" id="ARBA00001974"/>
    </source>
</evidence>
<dbReference type="InterPro" id="IPR037069">
    <property type="entry name" value="AcylCoA_DH/ox_N_sf"/>
</dbReference>
<dbReference type="InterPro" id="IPR013786">
    <property type="entry name" value="AcylCoA_DH/ox_N"/>
</dbReference>
<feature type="domain" description="Acyl-CoA dehydrogenase/oxidase N-terminal" evidence="8">
    <location>
        <begin position="26"/>
        <end position="138"/>
    </location>
</feature>
<dbReference type="RefSeq" id="WP_371946260.1">
    <property type="nucleotide sequence ID" value="NZ_JAXCEH010000045.1"/>
</dbReference>
<dbReference type="Pfam" id="PF02770">
    <property type="entry name" value="Acyl-CoA_dh_M"/>
    <property type="match status" value="1"/>
</dbReference>
<name>A0ABV4RBQ2_9ACTN</name>
<dbReference type="SUPFAM" id="SSF47203">
    <property type="entry name" value="Acyl-CoA dehydrogenase C-terminal domain-like"/>
    <property type="match status" value="1"/>
</dbReference>
<dbReference type="InterPro" id="IPR036250">
    <property type="entry name" value="AcylCo_DH-like_C"/>
</dbReference>
<dbReference type="Pfam" id="PF02771">
    <property type="entry name" value="Acyl-CoA_dh_N"/>
    <property type="match status" value="1"/>
</dbReference>
<dbReference type="InterPro" id="IPR006091">
    <property type="entry name" value="Acyl-CoA_Oxase/DH_mid-dom"/>
</dbReference>
<dbReference type="GO" id="GO:0016491">
    <property type="term" value="F:oxidoreductase activity"/>
    <property type="evidence" value="ECO:0007669"/>
    <property type="project" value="UniProtKB-KW"/>
</dbReference>
<dbReference type="PANTHER" id="PTHR43884:SF12">
    <property type="entry name" value="ISOVALERYL-COA DEHYDROGENASE, MITOCHONDRIAL-RELATED"/>
    <property type="match status" value="1"/>
</dbReference>
<feature type="domain" description="Acyl-CoA dehydrogenase/oxidase C-terminal" evidence="6">
    <location>
        <begin position="249"/>
        <end position="395"/>
    </location>
</feature>
<evidence type="ECO:0000259" key="7">
    <source>
        <dbReference type="Pfam" id="PF02770"/>
    </source>
</evidence>
<gene>
    <name evidence="9" type="ORF">SM436_36590</name>
</gene>
<dbReference type="InterPro" id="IPR009075">
    <property type="entry name" value="AcylCo_DH/oxidase_C"/>
</dbReference>
<evidence type="ECO:0000256" key="3">
    <source>
        <dbReference type="ARBA" id="ARBA00022630"/>
    </source>
</evidence>
<sequence>MFTNIIVSQSEGSASVMSRAGVSGAAEQKAVRELAASVARERFAPHAAEWDAERTSFPHEERRFLGSLGFLGISLPEEYGGSGRPLADSLVVIEELAKHCRPAAFQVFESNTGPAQVVSLLGSDDQKRALLPKVVSGESTIAVAISEPDAGSAATDMTTRAVYADGAYTLRGRKRWISNGGEADHYLVYCRLSDEPGAKGLGALLVEADRAGVSFGAPERLMGFRGIPSADVIFDDVVVPERNLLIGAGGFRSLFTAFSIERLGNTTMSLAIGQAALDRTLDYVQHRTQFGKPLIEFQSIQLTVADMMLQVEAARLLLQRAAENAGHGLPNPLEVSLAKCTANEMAKRVTDLAMQLHGGNGYTEEYGIERLHRDAHGWALAGGTPTMQRIRIVSELLGRNFDQRR</sequence>
<dbReference type="SUPFAM" id="SSF56645">
    <property type="entry name" value="Acyl-CoA dehydrogenase NM domain-like"/>
    <property type="match status" value="1"/>
</dbReference>
<proteinExistence type="inferred from homology"/>
<evidence type="ECO:0000256" key="4">
    <source>
        <dbReference type="ARBA" id="ARBA00022827"/>
    </source>
</evidence>
<evidence type="ECO:0000259" key="8">
    <source>
        <dbReference type="Pfam" id="PF02771"/>
    </source>
</evidence>
<dbReference type="Gene3D" id="2.40.110.10">
    <property type="entry name" value="Butyryl-CoA Dehydrogenase, subunit A, domain 2"/>
    <property type="match status" value="1"/>
</dbReference>
<evidence type="ECO:0000313" key="10">
    <source>
        <dbReference type="Proteomes" id="UP001569904"/>
    </source>
</evidence>
<evidence type="ECO:0000313" key="9">
    <source>
        <dbReference type="EMBL" id="MFA1559243.1"/>
    </source>
</evidence>
<keyword evidence="3 5" id="KW-0285">Flavoprotein</keyword>
<dbReference type="Gene3D" id="1.20.140.10">
    <property type="entry name" value="Butyryl-CoA Dehydrogenase, subunit A, domain 3"/>
    <property type="match status" value="1"/>
</dbReference>
<comment type="caution">
    <text evidence="9">The sequence shown here is derived from an EMBL/GenBank/DDBJ whole genome shotgun (WGS) entry which is preliminary data.</text>
</comment>
<evidence type="ECO:0000259" key="6">
    <source>
        <dbReference type="Pfam" id="PF00441"/>
    </source>
</evidence>
<dbReference type="Proteomes" id="UP001569904">
    <property type="component" value="Unassembled WGS sequence"/>
</dbReference>
<comment type="cofactor">
    <cofactor evidence="1 5">
        <name>FAD</name>
        <dbReference type="ChEBI" id="CHEBI:57692"/>
    </cofactor>
</comment>
<dbReference type="EMBL" id="JAXCEH010000045">
    <property type="protein sequence ID" value="MFA1559243.1"/>
    <property type="molecule type" value="Genomic_DNA"/>
</dbReference>
<dbReference type="InterPro" id="IPR009100">
    <property type="entry name" value="AcylCoA_DH/oxidase_NM_dom_sf"/>
</dbReference>
<feature type="domain" description="Acyl-CoA oxidase/dehydrogenase middle" evidence="7">
    <location>
        <begin position="142"/>
        <end position="237"/>
    </location>
</feature>
<dbReference type="Pfam" id="PF00441">
    <property type="entry name" value="Acyl-CoA_dh_1"/>
    <property type="match status" value="1"/>
</dbReference>